<evidence type="ECO:0000313" key="2">
    <source>
        <dbReference type="EMBL" id="RDC58589.1"/>
    </source>
</evidence>
<keyword evidence="2" id="KW-0378">Hydrolase</keyword>
<keyword evidence="3" id="KW-1185">Reference proteome</keyword>
<gene>
    <name evidence="2" type="ORF">DU508_00905</name>
</gene>
<accession>A0A369Q6N8</accession>
<dbReference type="AlphaFoldDB" id="A0A369Q6N8"/>
<dbReference type="EMBL" id="QPKV01000001">
    <property type="protein sequence ID" value="RDC58589.1"/>
    <property type="molecule type" value="Genomic_DNA"/>
</dbReference>
<feature type="domain" description="Metallo-beta-lactamase" evidence="1">
    <location>
        <begin position="117"/>
        <end position="312"/>
    </location>
</feature>
<dbReference type="PANTHER" id="PTHR15032:SF4">
    <property type="entry name" value="N-ACYL-PHOSPHATIDYLETHANOLAMINE-HYDROLYZING PHOSPHOLIPASE D"/>
    <property type="match status" value="1"/>
</dbReference>
<dbReference type="SUPFAM" id="SSF56281">
    <property type="entry name" value="Metallo-hydrolase/oxidoreductase"/>
    <property type="match status" value="1"/>
</dbReference>
<comment type="caution">
    <text evidence="2">The sequence shown here is derived from an EMBL/GenBank/DDBJ whole genome shotgun (WGS) entry which is preliminary data.</text>
</comment>
<evidence type="ECO:0000313" key="3">
    <source>
        <dbReference type="Proteomes" id="UP000253961"/>
    </source>
</evidence>
<protein>
    <submittedName>
        <fullName evidence="2">MBL fold metallo-hydrolase</fullName>
    </submittedName>
</protein>
<dbReference type="Proteomes" id="UP000253961">
    <property type="component" value="Unassembled WGS sequence"/>
</dbReference>
<proteinExistence type="predicted"/>
<dbReference type="Pfam" id="PF12706">
    <property type="entry name" value="Lactamase_B_2"/>
    <property type="match status" value="1"/>
</dbReference>
<sequence length="366" mass="41483">MIAVYIILILTLFFLLILNLPVFGRLPHGLRLDKIHHLSNYRDGALQNLSVTPMQPEGVSFFKVLKAFLFDKQPNKIPQKELSFVKPDLNGKTRTQSPEVIWFGHSSYLIKVDGLKVLVDPVFNKSPSPFSFIGSKAFPGTDFVKADDFKEIDVILITHDHYDHLDYQSILKLAPKTKEIITSLGVGAHLERWGINASKIKELCWGESLSFSNGIKFTAVPARHFTGRKFKRNQTLWSAFIMQAAHSKLFLGGDSGYDTHFVKIGEEFGPFDLALLECGQYNAYWPYIHMFPEETVQAAIDLKAKVLMPVHWGKFSLAMHPWNEPITRVVAAAAKKQLQIVTPRLGETVVLNDYLPTTAWWLDDKT</sequence>
<dbReference type="OrthoDB" id="9805728at2"/>
<organism evidence="2 3">
    <name type="scientific">Pedobacter chinensis</name>
    <dbReference type="NCBI Taxonomy" id="2282421"/>
    <lineage>
        <taxon>Bacteria</taxon>
        <taxon>Pseudomonadati</taxon>
        <taxon>Bacteroidota</taxon>
        <taxon>Sphingobacteriia</taxon>
        <taxon>Sphingobacteriales</taxon>
        <taxon>Sphingobacteriaceae</taxon>
        <taxon>Pedobacter</taxon>
    </lineage>
</organism>
<dbReference type="Gene3D" id="3.60.15.10">
    <property type="entry name" value="Ribonuclease Z/Hydroxyacylglutathione hydrolase-like"/>
    <property type="match status" value="1"/>
</dbReference>
<dbReference type="GO" id="GO:0016787">
    <property type="term" value="F:hydrolase activity"/>
    <property type="evidence" value="ECO:0007669"/>
    <property type="project" value="UniProtKB-KW"/>
</dbReference>
<reference evidence="2 3" key="1">
    <citation type="submission" date="2018-07" db="EMBL/GenBank/DDBJ databases">
        <title>Pedobacter sp. nov., isolated from soil.</title>
        <authorList>
            <person name="Zhou L.Y."/>
            <person name="Du Z.J."/>
        </authorList>
    </citation>
    <scope>NUCLEOTIDE SEQUENCE [LARGE SCALE GENOMIC DNA]</scope>
    <source>
        <strain evidence="2 3">JDX94</strain>
    </source>
</reference>
<name>A0A369Q6N8_9SPHI</name>
<dbReference type="PANTHER" id="PTHR15032">
    <property type="entry name" value="N-ACYL-PHOSPHATIDYLETHANOLAMINE-HYDROLYZING PHOSPHOLIPASE D"/>
    <property type="match status" value="1"/>
</dbReference>
<dbReference type="GO" id="GO:0005737">
    <property type="term" value="C:cytoplasm"/>
    <property type="evidence" value="ECO:0007669"/>
    <property type="project" value="TreeGrafter"/>
</dbReference>
<dbReference type="RefSeq" id="WP_115400963.1">
    <property type="nucleotide sequence ID" value="NZ_QPKV01000001.1"/>
</dbReference>
<evidence type="ECO:0000259" key="1">
    <source>
        <dbReference type="Pfam" id="PF12706"/>
    </source>
</evidence>
<dbReference type="InterPro" id="IPR036866">
    <property type="entry name" value="RibonucZ/Hydroxyglut_hydro"/>
</dbReference>
<dbReference type="InterPro" id="IPR001279">
    <property type="entry name" value="Metallo-B-lactamas"/>
</dbReference>